<gene>
    <name evidence="1" type="ORF">QFC19_001531</name>
</gene>
<accession>A0ACC2WJH1</accession>
<evidence type="ECO:0000313" key="1">
    <source>
        <dbReference type="EMBL" id="KAJ9110702.1"/>
    </source>
</evidence>
<dbReference type="EMBL" id="JASBWR010000011">
    <property type="protein sequence ID" value="KAJ9110702.1"/>
    <property type="molecule type" value="Genomic_DNA"/>
</dbReference>
<organism evidence="1 2">
    <name type="scientific">Naganishia cerealis</name>
    <dbReference type="NCBI Taxonomy" id="610337"/>
    <lineage>
        <taxon>Eukaryota</taxon>
        <taxon>Fungi</taxon>
        <taxon>Dikarya</taxon>
        <taxon>Basidiomycota</taxon>
        <taxon>Agaricomycotina</taxon>
        <taxon>Tremellomycetes</taxon>
        <taxon>Filobasidiales</taxon>
        <taxon>Filobasidiaceae</taxon>
        <taxon>Naganishia</taxon>
    </lineage>
</organism>
<reference evidence="1" key="1">
    <citation type="submission" date="2023-04" db="EMBL/GenBank/DDBJ databases">
        <title>Draft Genome sequencing of Naganishia species isolated from polar environments using Oxford Nanopore Technology.</title>
        <authorList>
            <person name="Leo P."/>
            <person name="Venkateswaran K."/>
        </authorList>
    </citation>
    <scope>NUCLEOTIDE SEQUENCE</scope>
    <source>
        <strain evidence="1">MNA-CCFEE 5261</strain>
    </source>
</reference>
<proteinExistence type="predicted"/>
<comment type="caution">
    <text evidence="1">The sequence shown here is derived from an EMBL/GenBank/DDBJ whole genome shotgun (WGS) entry which is preliminary data.</text>
</comment>
<keyword evidence="2" id="KW-1185">Reference proteome</keyword>
<name>A0ACC2WJH1_9TREE</name>
<protein>
    <submittedName>
        <fullName evidence="1">Uncharacterized protein</fullName>
    </submittedName>
</protein>
<dbReference type="Proteomes" id="UP001241377">
    <property type="component" value="Unassembled WGS sequence"/>
</dbReference>
<evidence type="ECO:0000313" key="2">
    <source>
        <dbReference type="Proteomes" id="UP001241377"/>
    </source>
</evidence>
<sequence length="119" mass="13388">MPNSPTVVQSPDDENQLTDSVNNDTRSRVDQVGNPESDRVIIFETGDILECTDCNETAHHAYDERTYADKLKQRATFVSCEYDRASYTSAYPKAHRSPIFGPLKANETINEKTPIECSD</sequence>